<dbReference type="AlphaFoldDB" id="A0A2P4XVX0"/>
<dbReference type="EMBL" id="NCKW01007828">
    <property type="protein sequence ID" value="POM69713.1"/>
    <property type="molecule type" value="Genomic_DNA"/>
</dbReference>
<feature type="region of interest" description="Disordered" evidence="1">
    <location>
        <begin position="90"/>
        <end position="122"/>
    </location>
</feature>
<evidence type="ECO:0000256" key="1">
    <source>
        <dbReference type="SAM" id="MobiDB-lite"/>
    </source>
</evidence>
<proteinExistence type="predicted"/>
<name>A0A2P4XVX0_9STRA</name>
<dbReference type="SUPFAM" id="SSF53098">
    <property type="entry name" value="Ribonuclease H-like"/>
    <property type="match status" value="1"/>
</dbReference>
<feature type="region of interest" description="Disordered" evidence="1">
    <location>
        <begin position="1"/>
        <end position="32"/>
    </location>
</feature>
<evidence type="ECO:0008006" key="4">
    <source>
        <dbReference type="Google" id="ProtNLM"/>
    </source>
</evidence>
<comment type="caution">
    <text evidence="2">The sequence shown here is derived from an EMBL/GenBank/DDBJ whole genome shotgun (WGS) entry which is preliminary data.</text>
</comment>
<evidence type="ECO:0000313" key="2">
    <source>
        <dbReference type="EMBL" id="POM69713.1"/>
    </source>
</evidence>
<feature type="compositionally biased region" description="Basic and acidic residues" evidence="1">
    <location>
        <begin position="1"/>
        <end position="17"/>
    </location>
</feature>
<keyword evidence="3" id="KW-1185">Reference proteome</keyword>
<dbReference type="Proteomes" id="UP000237271">
    <property type="component" value="Unassembled WGS sequence"/>
</dbReference>
<dbReference type="OrthoDB" id="121153at2759"/>
<evidence type="ECO:0000313" key="3">
    <source>
        <dbReference type="Proteomes" id="UP000237271"/>
    </source>
</evidence>
<accession>A0A2P4XVX0</accession>
<reference evidence="2 3" key="1">
    <citation type="journal article" date="2017" name="Genome Biol. Evol.">
        <title>Phytophthora megakarya and P. palmivora, closely related causal agents of cacao black pod rot, underwent increases in genome sizes and gene numbers by different mechanisms.</title>
        <authorList>
            <person name="Ali S.S."/>
            <person name="Shao J."/>
            <person name="Lary D.J."/>
            <person name="Kronmiller B."/>
            <person name="Shen D."/>
            <person name="Strem M.D."/>
            <person name="Amoako-Attah I."/>
            <person name="Akrofi A.Y."/>
            <person name="Begoude B.A."/>
            <person name="Ten Hoopen G.M."/>
            <person name="Coulibaly K."/>
            <person name="Kebe B.I."/>
            <person name="Melnick R.L."/>
            <person name="Guiltinan M.J."/>
            <person name="Tyler B.M."/>
            <person name="Meinhardt L.W."/>
            <person name="Bailey B.A."/>
        </authorList>
    </citation>
    <scope>NUCLEOTIDE SEQUENCE [LARGE SCALE GENOMIC DNA]</scope>
    <source>
        <strain evidence="3">sbr112.9</strain>
    </source>
</reference>
<sequence>MVHERHVGQDGHEDHDGYAGSEANETDSGIGSHPVGVWNEYTVVVLRWFNRKKQHPEARCKYCLRLFRHAQLKKRIRPHICRCPKAPTEVRAKYPSTPSKRDRDDYSQSHTPSKRVRTEPRQSVLEPISLTEKKEFHLKIAKALYSSGEFTTTVLTKVNREVEGIVGKGSVCAIVTGNKYNMRSVWDLVECGWVAVTNFVRKRAVLLHQFRSKQRKYFGDRQRRRALAIPIATRWYFSINCISRFVKNEEILREILSNHNMLIRYGDAAAKLSRVEAILGDSTFWLNARTVLRQLNPVIKTLGALGRGDGCCLSMVYHHFCELKNNDIYSTERNDIASGILNTI</sequence>
<dbReference type="InterPro" id="IPR012337">
    <property type="entry name" value="RNaseH-like_sf"/>
</dbReference>
<gene>
    <name evidence="2" type="ORF">PHPALM_13987</name>
</gene>
<protein>
    <recommendedName>
        <fullName evidence="4">BED-type domain-containing protein</fullName>
    </recommendedName>
</protein>
<organism evidence="2 3">
    <name type="scientific">Phytophthora palmivora</name>
    <dbReference type="NCBI Taxonomy" id="4796"/>
    <lineage>
        <taxon>Eukaryota</taxon>
        <taxon>Sar</taxon>
        <taxon>Stramenopiles</taxon>
        <taxon>Oomycota</taxon>
        <taxon>Peronosporomycetes</taxon>
        <taxon>Peronosporales</taxon>
        <taxon>Peronosporaceae</taxon>
        <taxon>Phytophthora</taxon>
    </lineage>
</organism>